<accession>A0A8X6UBC5</accession>
<evidence type="ECO:0000313" key="1">
    <source>
        <dbReference type="EMBL" id="GFT93528.1"/>
    </source>
</evidence>
<evidence type="ECO:0000313" key="2">
    <source>
        <dbReference type="Proteomes" id="UP000887013"/>
    </source>
</evidence>
<proteinExistence type="predicted"/>
<keyword evidence="2" id="KW-1185">Reference proteome</keyword>
<dbReference type="EMBL" id="BMAW01074742">
    <property type="protein sequence ID" value="GFT93528.1"/>
    <property type="molecule type" value="Genomic_DNA"/>
</dbReference>
<dbReference type="OrthoDB" id="6431949at2759"/>
<reference evidence="1" key="1">
    <citation type="submission" date="2020-08" db="EMBL/GenBank/DDBJ databases">
        <title>Multicomponent nature underlies the extraordinary mechanical properties of spider dragline silk.</title>
        <authorList>
            <person name="Kono N."/>
            <person name="Nakamura H."/>
            <person name="Mori M."/>
            <person name="Yoshida Y."/>
            <person name="Ohtoshi R."/>
            <person name="Malay A.D."/>
            <person name="Moran D.A.P."/>
            <person name="Tomita M."/>
            <person name="Numata K."/>
            <person name="Arakawa K."/>
        </authorList>
    </citation>
    <scope>NUCLEOTIDE SEQUENCE</scope>
</reference>
<dbReference type="Proteomes" id="UP000887013">
    <property type="component" value="Unassembled WGS sequence"/>
</dbReference>
<gene>
    <name evidence="1" type="ORF">NPIL_504491</name>
</gene>
<protein>
    <submittedName>
        <fullName evidence="1">Uncharacterized protein</fullName>
    </submittedName>
</protein>
<dbReference type="AlphaFoldDB" id="A0A8X6UBC5"/>
<comment type="caution">
    <text evidence="1">The sequence shown here is derived from an EMBL/GenBank/DDBJ whole genome shotgun (WGS) entry which is preliminary data.</text>
</comment>
<organism evidence="1 2">
    <name type="scientific">Nephila pilipes</name>
    <name type="common">Giant wood spider</name>
    <name type="synonym">Nephila maculata</name>
    <dbReference type="NCBI Taxonomy" id="299642"/>
    <lineage>
        <taxon>Eukaryota</taxon>
        <taxon>Metazoa</taxon>
        <taxon>Ecdysozoa</taxon>
        <taxon>Arthropoda</taxon>
        <taxon>Chelicerata</taxon>
        <taxon>Arachnida</taxon>
        <taxon>Araneae</taxon>
        <taxon>Araneomorphae</taxon>
        <taxon>Entelegynae</taxon>
        <taxon>Araneoidea</taxon>
        <taxon>Nephilidae</taxon>
        <taxon>Nephila</taxon>
    </lineage>
</organism>
<name>A0A8X6UBC5_NEPPI</name>
<sequence>MYHIRLHQLSNLPIDILIGADFYRNVVNSEPSNQAVEFLVPSVFGCILSGPRSHATVSFIPTVHYINVNTSTQALDDVVHEIWSS</sequence>